<evidence type="ECO:0000313" key="5">
    <source>
        <dbReference type="Proteomes" id="UP000466345"/>
    </source>
</evidence>
<dbReference type="GO" id="GO:0006355">
    <property type="term" value="P:regulation of DNA-templated transcription"/>
    <property type="evidence" value="ECO:0007669"/>
    <property type="project" value="InterPro"/>
</dbReference>
<dbReference type="PANTHER" id="PTHR16305">
    <property type="entry name" value="TESTICULAR SOLUBLE ADENYLYL CYCLASE"/>
    <property type="match status" value="1"/>
</dbReference>
<dbReference type="Gene3D" id="1.10.10.10">
    <property type="entry name" value="Winged helix-like DNA-binding domain superfamily/Winged helix DNA-binding domain"/>
    <property type="match status" value="1"/>
</dbReference>
<reference evidence="4 5" key="1">
    <citation type="submission" date="2019-10" db="EMBL/GenBank/DDBJ databases">
        <title>Streptomyces smaragdinus sp. nov. and Streptomyces fabii sp. nov., isolated from the gut of fungus growing-termite Macrotermes natalensis.</title>
        <authorList>
            <person name="Schwitalla J."/>
            <person name="Benndorf R."/>
            <person name="Martin K."/>
            <person name="De Beer W."/>
            <person name="Kaster A.-K."/>
            <person name="Vollmers J."/>
            <person name="Poulsen M."/>
            <person name="Beemelmanns C."/>
        </authorList>
    </citation>
    <scope>NUCLEOTIDE SEQUENCE [LARGE SCALE GENOMIC DNA]</scope>
    <source>
        <strain evidence="4 5">RB5</strain>
    </source>
</reference>
<keyword evidence="5" id="KW-1185">Reference proteome</keyword>
<keyword evidence="1" id="KW-0547">Nucleotide-binding</keyword>
<dbReference type="SUPFAM" id="SSF46894">
    <property type="entry name" value="C-terminal effector domain of the bipartite response regulators"/>
    <property type="match status" value="1"/>
</dbReference>
<dbReference type="GO" id="GO:0005737">
    <property type="term" value="C:cytoplasm"/>
    <property type="evidence" value="ECO:0007669"/>
    <property type="project" value="TreeGrafter"/>
</dbReference>
<proteinExistence type="predicted"/>
<dbReference type="PROSITE" id="PS50043">
    <property type="entry name" value="HTH_LUXR_2"/>
    <property type="match status" value="1"/>
</dbReference>
<dbReference type="GO" id="GO:0003677">
    <property type="term" value="F:DNA binding"/>
    <property type="evidence" value="ECO:0007669"/>
    <property type="project" value="InterPro"/>
</dbReference>
<organism evidence="4 5">
    <name type="scientific">Streptomyces smaragdinus</name>
    <dbReference type="NCBI Taxonomy" id="2585196"/>
    <lineage>
        <taxon>Bacteria</taxon>
        <taxon>Bacillati</taxon>
        <taxon>Actinomycetota</taxon>
        <taxon>Actinomycetes</taxon>
        <taxon>Kitasatosporales</taxon>
        <taxon>Streptomycetaceae</taxon>
        <taxon>Streptomyces</taxon>
    </lineage>
</organism>
<dbReference type="SMART" id="SM00421">
    <property type="entry name" value="HTH_LUXR"/>
    <property type="match status" value="1"/>
</dbReference>
<evidence type="ECO:0000313" key="4">
    <source>
        <dbReference type="EMBL" id="MQY12153.1"/>
    </source>
</evidence>
<keyword evidence="2" id="KW-0067">ATP-binding</keyword>
<dbReference type="PRINTS" id="PR00038">
    <property type="entry name" value="HTHLUXR"/>
</dbReference>
<evidence type="ECO:0000256" key="1">
    <source>
        <dbReference type="ARBA" id="ARBA00022741"/>
    </source>
</evidence>
<dbReference type="CDD" id="cd06170">
    <property type="entry name" value="LuxR_C_like"/>
    <property type="match status" value="1"/>
</dbReference>
<sequence>MHRTCVSPVLVGRRTELDRLLAALANAAAGTPQRLLIAGEAGIGKTRLLEEFLAAARRDGAVTAVGGCLELGAEGLPFAPFATALRTLHRSLPAEVAEAAAGREAELARLLPDLAPAPPAADGDRYDAESKGRLFELTGQLLERLARDRTVVLAVEDLHWSDRSTRELLGYLVRSVRSTRLAVLATYRSDDVHRRHPLRPFLAELERLRTVERIDLARLTRDEVSGQLAAITGRPPAPRLVDEVFRRSDGNPFFVEELLALTGEGGADLSSSLRDLLLVRVETLPEESQRVLRLAAEAGSTVEFGLLLAVSGLGEEELLAALRPAVDAGLLRPAEDTADGYRFRHALLREAVGDDLLPGERPRLNRRYAEALEADPALARPEERAGRLASYWHRAGDAARALPAALEAAGEACHRHAFAEQLVMLRRAIELWDRVPREDLPGLTGGWAEAYPARAESHTPADDYLDLLAEAAVAARLDDDVESSATLVKQALRTLDDTRDPERAAWFWLEASWHTIAAGRGDGWRELARAIELVEDRPPSAVKADVLARAALWRMLNTPDEEGLRLGEQAADLARHVAAHEVELQARITLAVLHSDTGDHDRAVRELYGLREEAARTGAPGPIARVHTNLTSVLCLAGRFREAIEAGRIGLEAAARAGLRDALASIGQNMVDALLSVGEWDEAERRLVQTRPYQGQARSRAGGDLVAAYLAMYRGDLERTAELFARSRTYISTEKLEPQAEFPVALVEAWVARQRRRFDEARTVVRDALAQRPEFGHEASVWALMASAAEGEAEAQGDPAAAAGRARFLDDLAAAAAELPAPSTLARADAAAFAAQLARARGGADAGLWTAALAALEPVERPYERARLSLRLAETLLASGGNRERAAELLRPARELAVRLGAEPLLTEVDAVAARARLSLTADSDADSVSGDPVEAFGLTARERDVLRLVSAGRTNRQIAEELFISPKTASVHVSNLMAKLGVSGRGEAAALAHRMRLFT</sequence>
<feature type="domain" description="HTH luxR-type" evidence="3">
    <location>
        <begin position="932"/>
        <end position="997"/>
    </location>
</feature>
<dbReference type="PANTHER" id="PTHR16305:SF35">
    <property type="entry name" value="TRANSCRIPTIONAL ACTIVATOR DOMAIN"/>
    <property type="match status" value="1"/>
</dbReference>
<dbReference type="AlphaFoldDB" id="A0A7K0CFK4"/>
<gene>
    <name evidence="4" type="ORF">SRB5_22830</name>
</gene>
<dbReference type="InterPro" id="IPR041664">
    <property type="entry name" value="AAA_16"/>
</dbReference>
<dbReference type="InterPro" id="IPR036388">
    <property type="entry name" value="WH-like_DNA-bd_sf"/>
</dbReference>
<dbReference type="Gene3D" id="1.25.40.10">
    <property type="entry name" value="Tetratricopeptide repeat domain"/>
    <property type="match status" value="1"/>
</dbReference>
<dbReference type="Proteomes" id="UP000466345">
    <property type="component" value="Unassembled WGS sequence"/>
</dbReference>
<accession>A0A7K0CFK4</accession>
<dbReference type="InterPro" id="IPR016032">
    <property type="entry name" value="Sig_transdc_resp-reg_C-effctor"/>
</dbReference>
<dbReference type="InterPro" id="IPR027417">
    <property type="entry name" value="P-loop_NTPase"/>
</dbReference>
<dbReference type="GO" id="GO:0005524">
    <property type="term" value="F:ATP binding"/>
    <property type="evidence" value="ECO:0007669"/>
    <property type="project" value="UniProtKB-KW"/>
</dbReference>
<evidence type="ECO:0000256" key="2">
    <source>
        <dbReference type="ARBA" id="ARBA00022840"/>
    </source>
</evidence>
<dbReference type="SUPFAM" id="SSF52540">
    <property type="entry name" value="P-loop containing nucleoside triphosphate hydrolases"/>
    <property type="match status" value="1"/>
</dbReference>
<dbReference type="GO" id="GO:0004016">
    <property type="term" value="F:adenylate cyclase activity"/>
    <property type="evidence" value="ECO:0007669"/>
    <property type="project" value="TreeGrafter"/>
</dbReference>
<dbReference type="RefSeq" id="WP_323377731.1">
    <property type="nucleotide sequence ID" value="NZ_WEGJ01000005.1"/>
</dbReference>
<dbReference type="EMBL" id="WEGJ01000005">
    <property type="protein sequence ID" value="MQY12153.1"/>
    <property type="molecule type" value="Genomic_DNA"/>
</dbReference>
<dbReference type="Pfam" id="PF00196">
    <property type="entry name" value="GerE"/>
    <property type="match status" value="1"/>
</dbReference>
<protein>
    <recommendedName>
        <fullName evidence="3">HTH luxR-type domain-containing protein</fullName>
    </recommendedName>
</protein>
<dbReference type="Pfam" id="PF13191">
    <property type="entry name" value="AAA_16"/>
    <property type="match status" value="1"/>
</dbReference>
<comment type="caution">
    <text evidence="4">The sequence shown here is derived from an EMBL/GenBank/DDBJ whole genome shotgun (WGS) entry which is preliminary data.</text>
</comment>
<name>A0A7K0CFK4_9ACTN</name>
<dbReference type="InterPro" id="IPR000792">
    <property type="entry name" value="Tscrpt_reg_LuxR_C"/>
</dbReference>
<evidence type="ECO:0000259" key="3">
    <source>
        <dbReference type="PROSITE" id="PS50043"/>
    </source>
</evidence>
<dbReference type="InterPro" id="IPR011990">
    <property type="entry name" value="TPR-like_helical_dom_sf"/>
</dbReference>